<dbReference type="GeneTree" id="ENSGT00730000111080"/>
<dbReference type="AlphaFoldDB" id="A0A8C9KP43"/>
<dbReference type="GO" id="GO:0008380">
    <property type="term" value="P:RNA splicing"/>
    <property type="evidence" value="ECO:0007669"/>
    <property type="project" value="UniProtKB-KW"/>
</dbReference>
<evidence type="ECO:0000256" key="6">
    <source>
        <dbReference type="SAM" id="MobiDB-lite"/>
    </source>
</evidence>
<keyword evidence="2" id="KW-0507">mRNA processing</keyword>
<feature type="region of interest" description="Disordered" evidence="6">
    <location>
        <begin position="141"/>
        <end position="213"/>
    </location>
</feature>
<protein>
    <recommendedName>
        <fullName evidence="5">Serine/arginine repetitive matrix protein 1</fullName>
    </recommendedName>
</protein>
<reference evidence="8" key="2">
    <citation type="submission" date="2025-09" db="UniProtKB">
        <authorList>
            <consortium name="Ensembl"/>
        </authorList>
    </citation>
    <scope>IDENTIFICATION</scope>
</reference>
<evidence type="ECO:0000256" key="3">
    <source>
        <dbReference type="ARBA" id="ARBA00023187"/>
    </source>
</evidence>
<feature type="domain" description="PWI" evidence="7">
    <location>
        <begin position="20"/>
        <end position="119"/>
    </location>
</feature>
<evidence type="ECO:0000313" key="9">
    <source>
        <dbReference type="Proteomes" id="UP000675900"/>
    </source>
</evidence>
<dbReference type="Gene3D" id="1.20.1390.10">
    <property type="entry name" value="PWI domain"/>
    <property type="match status" value="1"/>
</dbReference>
<dbReference type="Pfam" id="PF01480">
    <property type="entry name" value="PWI"/>
    <property type="match status" value="1"/>
</dbReference>
<dbReference type="FunFam" id="1.20.1390.10:FF:000002">
    <property type="entry name" value="Serine/arginine repetitive matrix 1 isoform 2"/>
    <property type="match status" value="1"/>
</dbReference>
<keyword evidence="9" id="KW-1185">Reference proteome</keyword>
<dbReference type="InterPro" id="IPR052225">
    <property type="entry name" value="Ser/Arg_repetitive_matrix"/>
</dbReference>
<dbReference type="Ensembl" id="ENSPTIT00000031367.1">
    <property type="protein sequence ID" value="ENSPTIP00000026794.1"/>
    <property type="gene ID" value="ENSPTIG00000022093.1"/>
</dbReference>
<name>A0A8C9KP43_PANTA</name>
<organism evidence="8 9">
    <name type="scientific">Panthera tigris altaica</name>
    <name type="common">Siberian tiger</name>
    <dbReference type="NCBI Taxonomy" id="74533"/>
    <lineage>
        <taxon>Eukaryota</taxon>
        <taxon>Metazoa</taxon>
        <taxon>Chordata</taxon>
        <taxon>Craniata</taxon>
        <taxon>Vertebrata</taxon>
        <taxon>Euteleostomi</taxon>
        <taxon>Mammalia</taxon>
        <taxon>Eutheria</taxon>
        <taxon>Laurasiatheria</taxon>
        <taxon>Carnivora</taxon>
        <taxon>Feliformia</taxon>
        <taxon>Felidae</taxon>
        <taxon>Pantherinae</taxon>
        <taxon>Panthera</taxon>
    </lineage>
</organism>
<evidence type="ECO:0000259" key="7">
    <source>
        <dbReference type="PROSITE" id="PS51025"/>
    </source>
</evidence>
<dbReference type="GO" id="GO:0006397">
    <property type="term" value="P:mRNA processing"/>
    <property type="evidence" value="ECO:0007669"/>
    <property type="project" value="UniProtKB-KW"/>
</dbReference>
<comment type="similarity">
    <text evidence="1">Belongs to the splicing factor SR family.</text>
</comment>
<dbReference type="Proteomes" id="UP000675900">
    <property type="component" value="Unassembled WGS sequence"/>
</dbReference>
<evidence type="ECO:0000256" key="1">
    <source>
        <dbReference type="ARBA" id="ARBA00010269"/>
    </source>
</evidence>
<dbReference type="InterPro" id="IPR002483">
    <property type="entry name" value="PWI_dom"/>
</dbReference>
<dbReference type="GO" id="GO:0005681">
    <property type="term" value="C:spliceosomal complex"/>
    <property type="evidence" value="ECO:0007669"/>
    <property type="project" value="TreeGrafter"/>
</dbReference>
<evidence type="ECO:0000256" key="4">
    <source>
        <dbReference type="ARBA" id="ARBA00056689"/>
    </source>
</evidence>
<dbReference type="PANTHER" id="PTHR23148:SF0">
    <property type="entry name" value="SERINE_ARGININE REPETITIVE MATRIX PROTEIN 1"/>
    <property type="match status" value="1"/>
</dbReference>
<accession>A0A8C9KP43</accession>
<dbReference type="PANTHER" id="PTHR23148">
    <property type="entry name" value="SERINE/ARGININE REGULATED NUCLEAR MATRIX PROTEIN"/>
    <property type="match status" value="1"/>
</dbReference>
<dbReference type="SUPFAM" id="SSF101233">
    <property type="entry name" value="PWI domain"/>
    <property type="match status" value="1"/>
</dbReference>
<dbReference type="PROSITE" id="PS51025">
    <property type="entry name" value="PWI"/>
    <property type="match status" value="1"/>
</dbReference>
<sequence>GTSAEKDSRVSNKQKKLLKQLKFAACLEKKVDMSKVNLEVIKPWVTKRVIEIRGFEDDVVIEFIFNELEVKNPVSKIMQINLTGLLNGKNAREFMGELWPQLLSARENIAGIPSASLELKKEEIKRRQIKEEKLASLKKQDEYKDKRVKEEKESSREKKGEVWKRCHRSRSGSNSPRRWPSPRRRTPPRRMPPPPRHRRECRLHPGIGGVDLQ</sequence>
<feature type="compositionally biased region" description="Basic and acidic residues" evidence="6">
    <location>
        <begin position="141"/>
        <end position="164"/>
    </location>
</feature>
<dbReference type="GO" id="GO:0003723">
    <property type="term" value="F:RNA binding"/>
    <property type="evidence" value="ECO:0007669"/>
    <property type="project" value="TreeGrafter"/>
</dbReference>
<dbReference type="SMART" id="SM00311">
    <property type="entry name" value="PWI"/>
    <property type="match status" value="1"/>
</dbReference>
<dbReference type="InterPro" id="IPR036483">
    <property type="entry name" value="PWI_dom_sf"/>
</dbReference>
<evidence type="ECO:0000256" key="2">
    <source>
        <dbReference type="ARBA" id="ARBA00022664"/>
    </source>
</evidence>
<comment type="function">
    <text evidence="4">Part of pre- and post-splicing multiprotein mRNP complexes. As a component of the minor spliceosome, involved in the splicing of U12-type introns in pre-mRNAs. Involved in numerous pre-mRNA processing events. Promotes constitutive and exonic splicing enhancer (ESE)-dependent splicing activation by bridging together sequence-specific (SR family proteins, SFRS4, SFRS5 and TRA2B/SFRS10) and basal snRNP (SNRP70 and SNRPA1) factors of the spliceosome. Stimulates mRNA 3'-end cleavage independently of the formation of an exon junction complex. Binds both pre-mRNA and spliced mRNA 20-25 nt upstream of exon-exon junctions. Binds RNA and DNA with low sequence specificity and has similar preference for either double- or single-stranded nucleic acid substrates.</text>
</comment>
<evidence type="ECO:0000313" key="8">
    <source>
        <dbReference type="Ensembl" id="ENSPTIP00000026794.1"/>
    </source>
</evidence>
<dbReference type="GO" id="GO:0048024">
    <property type="term" value="P:regulation of mRNA splicing, via spliceosome"/>
    <property type="evidence" value="ECO:0007669"/>
    <property type="project" value="TreeGrafter"/>
</dbReference>
<proteinExistence type="inferred from homology"/>
<keyword evidence="3" id="KW-0508">mRNA splicing</keyword>
<reference evidence="8" key="1">
    <citation type="submission" date="2025-08" db="UniProtKB">
        <authorList>
            <consortium name="Ensembl"/>
        </authorList>
    </citation>
    <scope>IDENTIFICATION</scope>
</reference>
<evidence type="ECO:0000256" key="5">
    <source>
        <dbReference type="ARBA" id="ARBA00067280"/>
    </source>
</evidence>